<protein>
    <submittedName>
        <fullName evidence="2">Serine threonine protein kinase</fullName>
    </submittedName>
</protein>
<name>A0A1W5D9H6_9LECA</name>
<dbReference type="InterPro" id="IPR029063">
    <property type="entry name" value="SAM-dependent_MTases_sf"/>
</dbReference>
<dbReference type="Pfam" id="PF13489">
    <property type="entry name" value="Methyltransf_23"/>
    <property type="match status" value="1"/>
</dbReference>
<keyword evidence="3" id="KW-1185">Reference proteome</keyword>
<dbReference type="SUPFAM" id="SSF53335">
    <property type="entry name" value="S-adenosyl-L-methionine-dependent methyltransferases"/>
    <property type="match status" value="1"/>
</dbReference>
<accession>A0A1W5D9H6</accession>
<dbReference type="EMBL" id="FWEW01003538">
    <property type="protein sequence ID" value="SLM39691.1"/>
    <property type="molecule type" value="Genomic_DNA"/>
</dbReference>
<keyword evidence="2" id="KW-0808">Transferase</keyword>
<feature type="compositionally biased region" description="Basic and acidic residues" evidence="1">
    <location>
        <begin position="100"/>
        <end position="127"/>
    </location>
</feature>
<organism evidence="2 3">
    <name type="scientific">Lasallia pustulata</name>
    <dbReference type="NCBI Taxonomy" id="136370"/>
    <lineage>
        <taxon>Eukaryota</taxon>
        <taxon>Fungi</taxon>
        <taxon>Dikarya</taxon>
        <taxon>Ascomycota</taxon>
        <taxon>Pezizomycotina</taxon>
        <taxon>Lecanoromycetes</taxon>
        <taxon>OSLEUM clade</taxon>
        <taxon>Umbilicariomycetidae</taxon>
        <taxon>Umbilicariales</taxon>
        <taxon>Umbilicariaceae</taxon>
        <taxon>Lasallia</taxon>
    </lineage>
</organism>
<feature type="region of interest" description="Disordered" evidence="1">
    <location>
        <begin position="649"/>
        <end position="677"/>
    </location>
</feature>
<sequence>MAETGERACSDTAYLGYEYPALGRQSFADPLANQGPHLPAALDASHASLASHAAAADETPCNDGHNGPIEDIDGDASTITTNEVHGNTRDNFHGDINSNSKDDGPPDPSDRNDIDHDIDHDGGHDGGDDFGQGNSHDAHNEDDIEVGNDGSHDLGQGNSHDANNEDDIEVGNDGGHDLGQGNSHDANNEDDIEVDNFWDGEDSTFGDGSSYGDSVLSDIMRHRYENGRRYHSYKEGRYLLPNDEEEMDREDMKHHMNLILMDGRLHLAPIGSKPSKILDAKLILLRKSLGLVSQRLERFLSYITETPPDLSPIQPTWIPPNVRFEIDDVEEDWLYTPSSYDFIHFRFLFLAIKNLPRALNQAMRTLKPGGWIELCELDIVPVSIDGAPPETYSQILAFNDTLSMAALQQGCDLQIAPKFKSLVTAAGYEEVTEEIFTVPWGSWPREPRLKEAGAFLRAELRAGLQGISMALFTRSLGWTAQEVELFLIGVRKDLDNNRLHLCSKLHCVYGRKPPFLTRQGDTTDPTGQIFPRRIVPWDGFAAKQQKIWEKLSISPEFSTQTAFPSQHQLSYVKSILQSISSEIGLWNFERDVVENAVQKLVDETYKDPILRKDFGLKGNMTFESHTNLGECNSSVLESMERMSINDSDPCAVPSASTMKPQGQKSQRKARGKGNRADQFYISRTSDGRNIPITAIKYKPPHKLSVDEIVTGLDLEIQPERDVINKDNQGFTFNARALTAAVITQLFSYMIGKGTQYGYFCTRQAFGFLHISDDPSIVYCAVCVPKLNVLDDDENRLHRTAAAQVYAFLVQAMSAPQGSVDIQES</sequence>
<evidence type="ECO:0000313" key="2">
    <source>
        <dbReference type="EMBL" id="SLM39691.1"/>
    </source>
</evidence>
<evidence type="ECO:0000313" key="3">
    <source>
        <dbReference type="Proteomes" id="UP000192927"/>
    </source>
</evidence>
<dbReference type="Proteomes" id="UP000192927">
    <property type="component" value="Unassembled WGS sequence"/>
</dbReference>
<dbReference type="CDD" id="cd02440">
    <property type="entry name" value="AdoMet_MTases"/>
    <property type="match status" value="1"/>
</dbReference>
<evidence type="ECO:0000256" key="1">
    <source>
        <dbReference type="SAM" id="MobiDB-lite"/>
    </source>
</evidence>
<dbReference type="AlphaFoldDB" id="A0A1W5D9H6"/>
<keyword evidence="2" id="KW-0418">Kinase</keyword>
<dbReference type="GO" id="GO:0016301">
    <property type="term" value="F:kinase activity"/>
    <property type="evidence" value="ECO:0007669"/>
    <property type="project" value="UniProtKB-KW"/>
</dbReference>
<feature type="compositionally biased region" description="Polar residues" evidence="1">
    <location>
        <begin position="654"/>
        <end position="664"/>
    </location>
</feature>
<dbReference type="Gene3D" id="3.40.50.150">
    <property type="entry name" value="Vaccinia Virus protein VP39"/>
    <property type="match status" value="1"/>
</dbReference>
<proteinExistence type="predicted"/>
<reference evidence="3" key="1">
    <citation type="submission" date="2017-03" db="EMBL/GenBank/DDBJ databases">
        <authorList>
            <person name="Sharma R."/>
            <person name="Thines M."/>
        </authorList>
    </citation>
    <scope>NUCLEOTIDE SEQUENCE [LARGE SCALE GENOMIC DNA]</scope>
</reference>
<feature type="compositionally biased region" description="Acidic residues" evidence="1">
    <location>
        <begin position="188"/>
        <end position="203"/>
    </location>
</feature>
<feature type="region of interest" description="Disordered" evidence="1">
    <location>
        <begin position="49"/>
        <end position="203"/>
    </location>
</feature>